<dbReference type="InterPro" id="IPR007527">
    <property type="entry name" value="Znf_SWIM"/>
</dbReference>
<dbReference type="STRING" id="1183438.GKIL_0791"/>
<reference evidence="3 4" key="1">
    <citation type="journal article" date="2013" name="PLoS ONE">
        <title>Cultivation and Complete Genome Sequencing of Gloeobacter kilaueensis sp. nov., from a Lava Cave in Kilauea Caldera, Hawai'i.</title>
        <authorList>
            <person name="Saw J.H."/>
            <person name="Schatz M."/>
            <person name="Brown M.V."/>
            <person name="Kunkel D.D."/>
            <person name="Foster J.S."/>
            <person name="Shick H."/>
            <person name="Christensen S."/>
            <person name="Hou S."/>
            <person name="Wan X."/>
            <person name="Donachie S.P."/>
        </authorList>
    </citation>
    <scope>NUCLEOTIDE SEQUENCE [LARGE SCALE GENOMIC DNA]</scope>
    <source>
        <strain evidence="4">JS</strain>
    </source>
</reference>
<sequence>MIAQSNSPYTIAAAARILGVAASAIREVRGAFNCILVVFRHARARFVSAAAFLADFETQPVVNAAKLPGEVHPQGGSQYLVRGSKGDLYAVDLRAGSCDCADHIFRGRRCKHLVLAAAYQAVEAVGVGEELATATAIGQ</sequence>
<name>U5QDM1_GLOK1</name>
<accession>U5QDM1</accession>
<dbReference type="RefSeq" id="WP_023172086.1">
    <property type="nucleotide sequence ID" value="NC_022600.1"/>
</dbReference>
<keyword evidence="1" id="KW-0862">Zinc</keyword>
<evidence type="ECO:0000256" key="1">
    <source>
        <dbReference type="PROSITE-ProRule" id="PRU00325"/>
    </source>
</evidence>
<dbReference type="KEGG" id="glj:GKIL_0791"/>
<dbReference type="PROSITE" id="PS50966">
    <property type="entry name" value="ZF_SWIM"/>
    <property type="match status" value="1"/>
</dbReference>
<evidence type="ECO:0000313" key="4">
    <source>
        <dbReference type="Proteomes" id="UP000017396"/>
    </source>
</evidence>
<keyword evidence="4" id="KW-1185">Reference proteome</keyword>
<dbReference type="EMBL" id="CP003587">
    <property type="protein sequence ID" value="AGY57037.1"/>
    <property type="molecule type" value="Genomic_DNA"/>
</dbReference>
<organism evidence="3 4">
    <name type="scientific">Gloeobacter kilaueensis (strain ATCC BAA-2537 / CCAP 1431/1 / ULC 316 / JS1)</name>
    <dbReference type="NCBI Taxonomy" id="1183438"/>
    <lineage>
        <taxon>Bacteria</taxon>
        <taxon>Bacillati</taxon>
        <taxon>Cyanobacteriota</taxon>
        <taxon>Cyanophyceae</taxon>
        <taxon>Gloeobacterales</taxon>
        <taxon>Gloeobacteraceae</taxon>
        <taxon>Gloeobacter</taxon>
    </lineage>
</organism>
<protein>
    <submittedName>
        <fullName evidence="3">Zinc finger SWIM domain protein</fullName>
    </submittedName>
</protein>
<gene>
    <name evidence="3" type="ORF">GKIL_0791</name>
</gene>
<evidence type="ECO:0000259" key="2">
    <source>
        <dbReference type="PROSITE" id="PS50966"/>
    </source>
</evidence>
<proteinExistence type="predicted"/>
<feature type="domain" description="SWIM-type" evidence="2">
    <location>
        <begin position="89"/>
        <end position="121"/>
    </location>
</feature>
<keyword evidence="1" id="KW-0479">Metal-binding</keyword>
<dbReference type="Proteomes" id="UP000017396">
    <property type="component" value="Chromosome"/>
</dbReference>
<dbReference type="AlphaFoldDB" id="U5QDM1"/>
<dbReference type="HOGENOM" id="CLU_1852335_0_0_3"/>
<evidence type="ECO:0000313" key="3">
    <source>
        <dbReference type="EMBL" id="AGY57037.1"/>
    </source>
</evidence>
<dbReference type="GO" id="GO:0008270">
    <property type="term" value="F:zinc ion binding"/>
    <property type="evidence" value="ECO:0007669"/>
    <property type="project" value="UniProtKB-KW"/>
</dbReference>
<keyword evidence="1" id="KW-0863">Zinc-finger</keyword>